<keyword evidence="1" id="KW-0479">Metal-binding</keyword>
<name>A0A916K6W6_9BACL</name>
<keyword evidence="2" id="KW-0378">Hydrolase</keyword>
<feature type="binding site" evidence="1">
    <location>
        <position position="267"/>
    </location>
    <ligand>
        <name>Mg(2+)</name>
        <dbReference type="ChEBI" id="CHEBI:18420"/>
        <label>1</label>
    </ligand>
</feature>
<comment type="cofactor">
    <cofactor evidence="1">
        <name>Mg(2+)</name>
        <dbReference type="ChEBI" id="CHEBI:18420"/>
    </cofactor>
    <text evidence="1">Binds 2 magnesium ions per subunit.</text>
</comment>
<keyword evidence="2" id="KW-0326">Glycosidase</keyword>
<dbReference type="GO" id="GO:0003875">
    <property type="term" value="F:ADP-ribosylarginine hydrolase activity"/>
    <property type="evidence" value="ECO:0007669"/>
    <property type="project" value="UniProtKB-EC"/>
</dbReference>
<reference evidence="2" key="1">
    <citation type="submission" date="2021-06" db="EMBL/GenBank/DDBJ databases">
        <authorList>
            <person name="Criscuolo A."/>
        </authorList>
    </citation>
    <scope>NUCLEOTIDE SEQUENCE</scope>
    <source>
        <strain evidence="2">CIP111600</strain>
    </source>
</reference>
<feature type="binding site" evidence="1">
    <location>
        <position position="265"/>
    </location>
    <ligand>
        <name>Mg(2+)</name>
        <dbReference type="ChEBI" id="CHEBI:18420"/>
        <label>1</label>
    </ligand>
</feature>
<dbReference type="EMBL" id="CAJVAS010000049">
    <property type="protein sequence ID" value="CAG7649527.1"/>
    <property type="molecule type" value="Genomic_DNA"/>
</dbReference>
<evidence type="ECO:0000313" key="3">
    <source>
        <dbReference type="Proteomes" id="UP000693672"/>
    </source>
</evidence>
<feature type="binding site" evidence="1">
    <location>
        <position position="57"/>
    </location>
    <ligand>
        <name>Mg(2+)</name>
        <dbReference type="ChEBI" id="CHEBI:18420"/>
        <label>1</label>
    </ligand>
</feature>
<dbReference type="Proteomes" id="UP000693672">
    <property type="component" value="Unassembled WGS sequence"/>
</dbReference>
<gene>
    <name evidence="2" type="primary">tri1</name>
    <name evidence="2" type="ORF">PAESOLCIP111_05886</name>
</gene>
<proteinExistence type="predicted"/>
<dbReference type="AlphaFoldDB" id="A0A916K6W6"/>
<sequence>MTQAVGRSADRHAGCLLGLAAGDALGTTLEFSTPGSFQPIDDMSGGGPFGLKPGEWTDDTSMALCLAESLLETGRFHPRDQMERYVRWFREGYLSSTGDCFDIGNTVREALLRFERTGEPFSGSISRSASGNGSLMRLAPVPMVYAANPAEAVMRSGDSSLTTHGSVLAVDACRYYGGLIIGALNGVSKEQLLSSYYTPAPGFWDRRPLVPEIGDVASGSFKRRQPPEIRGTGYVVQSLEAALWAFAQSDDFAEGALLAVNLGEDADTTGAIYGQLAGAYYGVQSIPSRWLDKLADRERIERYAAKLFEQAQEDAHHHGIA</sequence>
<dbReference type="PANTHER" id="PTHR16222:SF12">
    <property type="entry name" value="ADP-RIBOSYLGLYCOHYDROLASE-RELATED"/>
    <property type="match status" value="1"/>
</dbReference>
<keyword evidence="1" id="KW-0460">Magnesium</keyword>
<dbReference type="EC" id="3.2.2.19" evidence="2"/>
<feature type="binding site" evidence="1">
    <location>
        <position position="58"/>
    </location>
    <ligand>
        <name>Mg(2+)</name>
        <dbReference type="ChEBI" id="CHEBI:18420"/>
        <label>1</label>
    </ligand>
</feature>
<feature type="binding site" evidence="1">
    <location>
        <position position="59"/>
    </location>
    <ligand>
        <name>Mg(2+)</name>
        <dbReference type="ChEBI" id="CHEBI:18420"/>
        <label>1</label>
    </ligand>
</feature>
<dbReference type="Pfam" id="PF03747">
    <property type="entry name" value="ADP_ribosyl_GH"/>
    <property type="match status" value="1"/>
</dbReference>
<dbReference type="RefSeq" id="WP_218095572.1">
    <property type="nucleotide sequence ID" value="NZ_CAJVAS010000049.1"/>
</dbReference>
<dbReference type="InterPro" id="IPR005502">
    <property type="entry name" value="Ribosyl_crysJ1"/>
</dbReference>
<dbReference type="GO" id="GO:0046872">
    <property type="term" value="F:metal ion binding"/>
    <property type="evidence" value="ECO:0007669"/>
    <property type="project" value="UniProtKB-KW"/>
</dbReference>
<dbReference type="PANTHER" id="PTHR16222">
    <property type="entry name" value="ADP-RIBOSYLGLYCOHYDROLASE"/>
    <property type="match status" value="1"/>
</dbReference>
<comment type="caution">
    <text evidence="2">The sequence shown here is derived from an EMBL/GenBank/DDBJ whole genome shotgun (WGS) entry which is preliminary data.</text>
</comment>
<organism evidence="2 3">
    <name type="scientific">Paenibacillus solanacearum</name>
    <dbReference type="NCBI Taxonomy" id="2048548"/>
    <lineage>
        <taxon>Bacteria</taxon>
        <taxon>Bacillati</taxon>
        <taxon>Bacillota</taxon>
        <taxon>Bacilli</taxon>
        <taxon>Bacillales</taxon>
        <taxon>Paenibacillaceae</taxon>
        <taxon>Paenibacillus</taxon>
    </lineage>
</organism>
<feature type="binding site" evidence="1">
    <location>
        <position position="268"/>
    </location>
    <ligand>
        <name>Mg(2+)</name>
        <dbReference type="ChEBI" id="CHEBI:18420"/>
        <label>1</label>
    </ligand>
</feature>
<accession>A0A916K6W6</accession>
<dbReference type="InterPro" id="IPR050792">
    <property type="entry name" value="ADP-ribosylglycohydrolase"/>
</dbReference>
<keyword evidence="3" id="KW-1185">Reference proteome</keyword>
<protein>
    <submittedName>
        <fullName evidence="2">ADP-ribosylarginine hydrolase Tri1</fullName>
        <ecNumber evidence="2">3.2.2.19</ecNumber>
    </submittedName>
</protein>
<evidence type="ECO:0000256" key="1">
    <source>
        <dbReference type="PIRSR" id="PIRSR605502-1"/>
    </source>
</evidence>
<evidence type="ECO:0000313" key="2">
    <source>
        <dbReference type="EMBL" id="CAG7649527.1"/>
    </source>
</evidence>